<dbReference type="CDD" id="cd18793">
    <property type="entry name" value="SF2_C_SNF"/>
    <property type="match status" value="1"/>
</dbReference>
<dbReference type="STRING" id="905079.L1JPI0"/>
<evidence type="ECO:0000256" key="6">
    <source>
        <dbReference type="ARBA" id="ARBA00022840"/>
    </source>
</evidence>
<feature type="domain" description="Helicase ATP-binding" evidence="10">
    <location>
        <begin position="379"/>
        <end position="569"/>
    </location>
</feature>
<dbReference type="Gene3D" id="3.40.50.10810">
    <property type="entry name" value="Tandem AAA-ATPase domain"/>
    <property type="match status" value="1"/>
</dbReference>
<dbReference type="GO" id="GO:0010468">
    <property type="term" value="P:regulation of gene expression"/>
    <property type="evidence" value="ECO:0007669"/>
    <property type="project" value="TreeGrafter"/>
</dbReference>
<dbReference type="Pfam" id="PF00176">
    <property type="entry name" value="SNF2-rel_dom"/>
    <property type="match status" value="1"/>
</dbReference>
<dbReference type="PROSITE" id="PS51192">
    <property type="entry name" value="HELICASE_ATP_BIND_1"/>
    <property type="match status" value="1"/>
</dbReference>
<reference evidence="12 14" key="1">
    <citation type="journal article" date="2012" name="Nature">
        <title>Algal genomes reveal evolutionary mosaicism and the fate of nucleomorphs.</title>
        <authorList>
            <consortium name="DOE Joint Genome Institute"/>
            <person name="Curtis B.A."/>
            <person name="Tanifuji G."/>
            <person name="Burki F."/>
            <person name="Gruber A."/>
            <person name="Irimia M."/>
            <person name="Maruyama S."/>
            <person name="Arias M.C."/>
            <person name="Ball S.G."/>
            <person name="Gile G.H."/>
            <person name="Hirakawa Y."/>
            <person name="Hopkins J.F."/>
            <person name="Kuo A."/>
            <person name="Rensing S.A."/>
            <person name="Schmutz J."/>
            <person name="Symeonidi A."/>
            <person name="Elias M."/>
            <person name="Eveleigh R.J."/>
            <person name="Herman E.K."/>
            <person name="Klute M.J."/>
            <person name="Nakayama T."/>
            <person name="Obornik M."/>
            <person name="Reyes-Prieto A."/>
            <person name="Armbrust E.V."/>
            <person name="Aves S.J."/>
            <person name="Beiko R.G."/>
            <person name="Coutinho P."/>
            <person name="Dacks J.B."/>
            <person name="Durnford D.G."/>
            <person name="Fast N.M."/>
            <person name="Green B.R."/>
            <person name="Grisdale C.J."/>
            <person name="Hempel F."/>
            <person name="Henrissat B."/>
            <person name="Hoppner M.P."/>
            <person name="Ishida K."/>
            <person name="Kim E."/>
            <person name="Koreny L."/>
            <person name="Kroth P.G."/>
            <person name="Liu Y."/>
            <person name="Malik S.B."/>
            <person name="Maier U.G."/>
            <person name="McRose D."/>
            <person name="Mock T."/>
            <person name="Neilson J.A."/>
            <person name="Onodera N.T."/>
            <person name="Poole A.M."/>
            <person name="Pritham E.J."/>
            <person name="Richards T.A."/>
            <person name="Rocap G."/>
            <person name="Roy S.W."/>
            <person name="Sarai C."/>
            <person name="Schaack S."/>
            <person name="Shirato S."/>
            <person name="Slamovits C.H."/>
            <person name="Spencer D.F."/>
            <person name="Suzuki S."/>
            <person name="Worden A.Z."/>
            <person name="Zauner S."/>
            <person name="Barry K."/>
            <person name="Bell C."/>
            <person name="Bharti A.K."/>
            <person name="Crow J.A."/>
            <person name="Grimwood J."/>
            <person name="Kramer R."/>
            <person name="Lindquist E."/>
            <person name="Lucas S."/>
            <person name="Salamov A."/>
            <person name="McFadden G.I."/>
            <person name="Lane C.E."/>
            <person name="Keeling P.J."/>
            <person name="Gray M.W."/>
            <person name="Grigoriev I.V."/>
            <person name="Archibald J.M."/>
        </authorList>
    </citation>
    <scope>NUCLEOTIDE SEQUENCE</scope>
    <source>
        <strain evidence="12 14">CCMP2712</strain>
    </source>
</reference>
<dbReference type="GO" id="GO:0000785">
    <property type="term" value="C:chromatin"/>
    <property type="evidence" value="ECO:0007669"/>
    <property type="project" value="TreeGrafter"/>
</dbReference>
<dbReference type="EMBL" id="JH992979">
    <property type="protein sequence ID" value="EKX50105.1"/>
    <property type="molecule type" value="Genomic_DNA"/>
</dbReference>
<dbReference type="GO" id="GO:0042393">
    <property type="term" value="F:histone binding"/>
    <property type="evidence" value="ECO:0007669"/>
    <property type="project" value="TreeGrafter"/>
</dbReference>
<dbReference type="GO" id="GO:0016887">
    <property type="term" value="F:ATP hydrolysis activity"/>
    <property type="evidence" value="ECO:0007669"/>
    <property type="project" value="TreeGrafter"/>
</dbReference>
<dbReference type="InterPro" id="IPR027417">
    <property type="entry name" value="P-loop_NTPase"/>
</dbReference>
<evidence type="ECO:0000256" key="8">
    <source>
        <dbReference type="SAM" id="MobiDB-lite"/>
    </source>
</evidence>
<dbReference type="InterPro" id="IPR000330">
    <property type="entry name" value="SNF2_N"/>
</dbReference>
<dbReference type="KEGG" id="gtt:GUITHDRAFT_67166"/>
<evidence type="ECO:0000256" key="5">
    <source>
        <dbReference type="ARBA" id="ARBA00022801"/>
    </source>
</evidence>
<feature type="domain" description="Chromo" evidence="9">
    <location>
        <begin position="283"/>
        <end position="325"/>
    </location>
</feature>
<dbReference type="Pfam" id="PF00271">
    <property type="entry name" value="Helicase_C"/>
    <property type="match status" value="1"/>
</dbReference>
<dbReference type="SUPFAM" id="SSF52540">
    <property type="entry name" value="P-loop containing nucleoside triphosphate hydrolases"/>
    <property type="match status" value="2"/>
</dbReference>
<dbReference type="InterPro" id="IPR038718">
    <property type="entry name" value="SNF2-like_sf"/>
</dbReference>
<evidence type="ECO:0000256" key="3">
    <source>
        <dbReference type="ARBA" id="ARBA00022737"/>
    </source>
</evidence>
<dbReference type="eggNOG" id="KOG0384">
    <property type="taxonomic scope" value="Eukaryota"/>
</dbReference>
<evidence type="ECO:0000313" key="12">
    <source>
        <dbReference type="EMBL" id="EKX50105.1"/>
    </source>
</evidence>
<reference evidence="13" key="3">
    <citation type="submission" date="2016-03" db="UniProtKB">
        <authorList>
            <consortium name="EnsemblProtists"/>
        </authorList>
    </citation>
    <scope>IDENTIFICATION</scope>
</reference>
<dbReference type="GO" id="GO:0003677">
    <property type="term" value="F:DNA binding"/>
    <property type="evidence" value="ECO:0007669"/>
    <property type="project" value="TreeGrafter"/>
</dbReference>
<dbReference type="GO" id="GO:0005634">
    <property type="term" value="C:nucleus"/>
    <property type="evidence" value="ECO:0007669"/>
    <property type="project" value="UniProtKB-SubCell"/>
</dbReference>
<evidence type="ECO:0000256" key="1">
    <source>
        <dbReference type="ARBA" id="ARBA00004123"/>
    </source>
</evidence>
<dbReference type="InterPro" id="IPR001650">
    <property type="entry name" value="Helicase_C-like"/>
</dbReference>
<keyword evidence="6" id="KW-0067">ATP-binding</keyword>
<dbReference type="AlphaFoldDB" id="L1JPI0"/>
<evidence type="ECO:0000256" key="4">
    <source>
        <dbReference type="ARBA" id="ARBA00022741"/>
    </source>
</evidence>
<dbReference type="Proteomes" id="UP000011087">
    <property type="component" value="Unassembled WGS sequence"/>
</dbReference>
<dbReference type="GO" id="GO:0009507">
    <property type="term" value="C:chloroplast"/>
    <property type="evidence" value="ECO:0007669"/>
    <property type="project" value="UniProtKB-SubCell"/>
</dbReference>
<dbReference type="EnsemblProtists" id="EKX50105">
    <property type="protein sequence ID" value="EKX50105"/>
    <property type="gene ID" value="GUITHDRAFT_67166"/>
</dbReference>
<dbReference type="InterPro" id="IPR000953">
    <property type="entry name" value="Chromo/chromo_shadow_dom"/>
</dbReference>
<dbReference type="HOGENOM" id="CLU_000315_8_4_1"/>
<dbReference type="SMART" id="SM00487">
    <property type="entry name" value="DEXDc"/>
    <property type="match status" value="1"/>
</dbReference>
<evidence type="ECO:0000313" key="13">
    <source>
        <dbReference type="EnsemblProtists" id="EKX50105"/>
    </source>
</evidence>
<name>L1JPI0_GUITC</name>
<dbReference type="InterPro" id="IPR023780">
    <property type="entry name" value="Chromo_domain"/>
</dbReference>
<dbReference type="GO" id="GO:0005524">
    <property type="term" value="F:ATP binding"/>
    <property type="evidence" value="ECO:0007669"/>
    <property type="project" value="UniProtKB-KW"/>
</dbReference>
<dbReference type="RefSeq" id="XP_005837085.1">
    <property type="nucleotide sequence ID" value="XM_005837028.1"/>
</dbReference>
<dbReference type="InterPro" id="IPR014001">
    <property type="entry name" value="Helicase_ATP-bd"/>
</dbReference>
<evidence type="ECO:0000256" key="2">
    <source>
        <dbReference type="ARBA" id="ARBA00004229"/>
    </source>
</evidence>
<feature type="domain" description="Chromo" evidence="9">
    <location>
        <begin position="200"/>
        <end position="261"/>
    </location>
</feature>
<dbReference type="PROSITE" id="PS50013">
    <property type="entry name" value="CHROMO_2"/>
    <property type="match status" value="2"/>
</dbReference>
<dbReference type="InterPro" id="IPR049730">
    <property type="entry name" value="SNF2/RAD54-like_C"/>
</dbReference>
<keyword evidence="7" id="KW-0539">Nucleus</keyword>
<dbReference type="GeneID" id="17306960"/>
<evidence type="ECO:0000259" key="11">
    <source>
        <dbReference type="PROSITE" id="PS51194"/>
    </source>
</evidence>
<comment type="subcellular location">
    <subcellularLocation>
        <location evidence="1">Nucleus</location>
    </subcellularLocation>
    <subcellularLocation>
        <location evidence="2">Plastid</location>
        <location evidence="2">Chloroplast</location>
    </subcellularLocation>
</comment>
<dbReference type="CDD" id="cd18660">
    <property type="entry name" value="CD1_tandem"/>
    <property type="match status" value="1"/>
</dbReference>
<dbReference type="Gene3D" id="2.30.30.140">
    <property type="match status" value="1"/>
</dbReference>
<keyword evidence="5" id="KW-0378">Hydrolase</keyword>
<reference evidence="14" key="2">
    <citation type="submission" date="2012-11" db="EMBL/GenBank/DDBJ databases">
        <authorList>
            <person name="Kuo A."/>
            <person name="Curtis B.A."/>
            <person name="Tanifuji G."/>
            <person name="Burki F."/>
            <person name="Gruber A."/>
            <person name="Irimia M."/>
            <person name="Maruyama S."/>
            <person name="Arias M.C."/>
            <person name="Ball S.G."/>
            <person name="Gile G.H."/>
            <person name="Hirakawa Y."/>
            <person name="Hopkins J.F."/>
            <person name="Rensing S.A."/>
            <person name="Schmutz J."/>
            <person name="Symeonidi A."/>
            <person name="Elias M."/>
            <person name="Eveleigh R.J."/>
            <person name="Herman E.K."/>
            <person name="Klute M.J."/>
            <person name="Nakayama T."/>
            <person name="Obornik M."/>
            <person name="Reyes-Prieto A."/>
            <person name="Armbrust E.V."/>
            <person name="Aves S.J."/>
            <person name="Beiko R.G."/>
            <person name="Coutinho P."/>
            <person name="Dacks J.B."/>
            <person name="Durnford D.G."/>
            <person name="Fast N.M."/>
            <person name="Green B.R."/>
            <person name="Grisdale C."/>
            <person name="Hempe F."/>
            <person name="Henrissat B."/>
            <person name="Hoppner M.P."/>
            <person name="Ishida K.-I."/>
            <person name="Kim E."/>
            <person name="Koreny L."/>
            <person name="Kroth P.G."/>
            <person name="Liu Y."/>
            <person name="Malik S.-B."/>
            <person name="Maier U.G."/>
            <person name="McRose D."/>
            <person name="Mock T."/>
            <person name="Neilson J.A."/>
            <person name="Onodera N.T."/>
            <person name="Poole A.M."/>
            <person name="Pritham E.J."/>
            <person name="Richards T.A."/>
            <person name="Rocap G."/>
            <person name="Roy S.W."/>
            <person name="Sarai C."/>
            <person name="Schaack S."/>
            <person name="Shirato S."/>
            <person name="Slamovits C.H."/>
            <person name="Spencer D.F."/>
            <person name="Suzuki S."/>
            <person name="Worden A.Z."/>
            <person name="Zauner S."/>
            <person name="Barry K."/>
            <person name="Bell C."/>
            <person name="Bharti A.K."/>
            <person name="Crow J.A."/>
            <person name="Grimwood J."/>
            <person name="Kramer R."/>
            <person name="Lindquist E."/>
            <person name="Lucas S."/>
            <person name="Salamov A."/>
            <person name="McFadden G.I."/>
            <person name="Lane C.E."/>
            <person name="Keeling P.J."/>
            <person name="Gray M.W."/>
            <person name="Grigoriev I.V."/>
            <person name="Archibald J.M."/>
        </authorList>
    </citation>
    <scope>NUCLEOTIDE SEQUENCE</scope>
    <source>
        <strain evidence="14">CCMP2712</strain>
    </source>
</reference>
<dbReference type="GO" id="GO:0140658">
    <property type="term" value="F:ATP-dependent chromatin remodeler activity"/>
    <property type="evidence" value="ECO:0007669"/>
    <property type="project" value="TreeGrafter"/>
</dbReference>
<keyword evidence="14" id="KW-1185">Reference proteome</keyword>
<dbReference type="SMART" id="SM00298">
    <property type="entry name" value="CHROMO"/>
    <property type="match status" value="2"/>
</dbReference>
<dbReference type="SMART" id="SM00490">
    <property type="entry name" value="HELICc"/>
    <property type="match status" value="1"/>
</dbReference>
<feature type="domain" description="Helicase C-terminal" evidence="11">
    <location>
        <begin position="702"/>
        <end position="853"/>
    </location>
</feature>
<sequence>MQDNGSEIESAASKWFAEGTAIEVEFESEWWEANILEVQGDLVFVHYVGGLDDEDEWIEKNSGRIRIPVEFEYDGDWWDAFIVRQNNEQILVQFECGTEEDTEWVDSNSDRIRHRQDLSIKKVSQKQSKPKHPSIRSREPKTRVASTSKRVKKGKVNSRKGSKTSSRSKQSVDMDNSSEEEEKMVDIDSLDREGQEQCKYNIDKILGMEMKKQLSENNEEIEVALFLVKWREKSYLHTSWVTENDILAEGGKVRLNNFMSKWFDSIQFEVEDRDGNYFDPAFTEVERIVASRIVQIDSGEEALEYFCKWRNLPYSECTWEWKESIIESIGSVVAEEKIAQHNKFSKPPPRDKRKREKRPPFKDQNVLREYQKEGVNWLIFNWYQRRGSILADEMGLGKTVQAVGFLEWLFQCRNRTGPFLVVAPLSTIPHWLREFEAWTNLNAIVFHGNQDSREILINHEFYYYDEKGKRINDCYKFNVLITTWEIVMKEDERGNKANLADMPWDCVIVDEAHRLKNKDSKTFTTLKSFKTIPPCTNPENEAHCILMTGTPLQNNTEELWCLLNFLAPKQFDDVDAFLNKFGVVETANQIMQLRKELRPYMLRRHKEDVERSIPPKEEIIVEVEMSQLQRTTYKSILERNFEWLKRGAAGVQVPALRNVEMELRKCCNHPYLVDGVEEQVRSRSTASDPMHELIRHSGKMVLLDKMLPKLRAEKHKALIFSQFIRVLDMLEDYMRAKSFPFERIDGRIRGNARQSAIDRYNELGEHRFVFLICTKAGGIGINLTTADTVIIFDSDWNPQNDLQAQARCHRIGQTREVKIYRFITAKTYERRMFEKASQKQGLERAVISGKQIAGVKRTSKEEKKELERLLRHGAYALFNQDAEQESNRFNEEDIESILSSRITKVVDKQDRGCNTFSTASFVPKAAEEADLDYNDPDFWDKLMPEAEKKLTEGDEPCA</sequence>
<dbReference type="OrthoDB" id="5857104at2759"/>
<protein>
    <submittedName>
        <fullName evidence="12 13">Uncharacterized protein</fullName>
    </submittedName>
</protein>
<dbReference type="SUPFAM" id="SSF54160">
    <property type="entry name" value="Chromo domain-like"/>
    <property type="match status" value="3"/>
</dbReference>
<keyword evidence="3" id="KW-0677">Repeat</keyword>
<evidence type="ECO:0000259" key="10">
    <source>
        <dbReference type="PROSITE" id="PS51192"/>
    </source>
</evidence>
<dbReference type="PANTHER" id="PTHR45623:SF11">
    <property type="entry name" value="KISMET, ISOFORM C"/>
    <property type="match status" value="1"/>
</dbReference>
<feature type="compositionally biased region" description="Basic residues" evidence="8">
    <location>
        <begin position="149"/>
        <end position="162"/>
    </location>
</feature>
<evidence type="ECO:0000259" key="9">
    <source>
        <dbReference type="PROSITE" id="PS50013"/>
    </source>
</evidence>
<dbReference type="PANTHER" id="PTHR45623">
    <property type="entry name" value="CHROMODOMAIN-HELICASE-DNA-BINDING PROTEIN 3-RELATED-RELATED"/>
    <property type="match status" value="1"/>
</dbReference>
<dbReference type="PaxDb" id="55529-EKX50105"/>
<dbReference type="InterPro" id="IPR016197">
    <property type="entry name" value="Chromo-like_dom_sf"/>
</dbReference>
<dbReference type="Gene3D" id="3.40.50.300">
    <property type="entry name" value="P-loop containing nucleotide triphosphate hydrolases"/>
    <property type="match status" value="1"/>
</dbReference>
<evidence type="ECO:0000256" key="7">
    <source>
        <dbReference type="ARBA" id="ARBA00023242"/>
    </source>
</evidence>
<feature type="region of interest" description="Disordered" evidence="8">
    <location>
        <begin position="121"/>
        <end position="187"/>
    </location>
</feature>
<dbReference type="OMA" id="DDDKAFM"/>
<gene>
    <name evidence="12" type="ORF">GUITHDRAFT_67166</name>
</gene>
<dbReference type="CDD" id="cd18659">
    <property type="entry name" value="CD2_tandem"/>
    <property type="match status" value="1"/>
</dbReference>
<proteinExistence type="predicted"/>
<dbReference type="Pfam" id="PF00385">
    <property type="entry name" value="Chromo"/>
    <property type="match status" value="1"/>
</dbReference>
<dbReference type="PROSITE" id="PS51194">
    <property type="entry name" value="HELICASE_CTER"/>
    <property type="match status" value="1"/>
</dbReference>
<evidence type="ECO:0000313" key="14">
    <source>
        <dbReference type="Proteomes" id="UP000011087"/>
    </source>
</evidence>
<accession>L1JPI0</accession>
<dbReference type="GO" id="GO:0003682">
    <property type="term" value="F:chromatin binding"/>
    <property type="evidence" value="ECO:0007669"/>
    <property type="project" value="TreeGrafter"/>
</dbReference>
<dbReference type="Gene3D" id="2.40.50.40">
    <property type="match status" value="2"/>
</dbReference>
<keyword evidence="4" id="KW-0547">Nucleotide-binding</keyword>
<organism evidence="12">
    <name type="scientific">Guillardia theta (strain CCMP2712)</name>
    <name type="common">Cryptophyte</name>
    <dbReference type="NCBI Taxonomy" id="905079"/>
    <lineage>
        <taxon>Eukaryota</taxon>
        <taxon>Cryptophyceae</taxon>
        <taxon>Pyrenomonadales</taxon>
        <taxon>Geminigeraceae</taxon>
        <taxon>Guillardia</taxon>
    </lineage>
</organism>